<comment type="caution">
    <text evidence="5">The sequence shown here is derived from an EMBL/GenBank/DDBJ whole genome shotgun (WGS) entry which is preliminary data.</text>
</comment>
<evidence type="ECO:0000256" key="1">
    <source>
        <dbReference type="ARBA" id="ARBA00004123"/>
    </source>
</evidence>
<protein>
    <submittedName>
        <fullName evidence="5">Meiotic cohesin rec8</fullName>
    </submittedName>
</protein>
<sequence>MFYSHEILTNPLYGVSTIWMVATVGKSNTRSSKVNRKSIQGVNVPKACKTIIEPGAPLALRLQGNLLYGVSRVFSQQCGYVLSDCERTQTEMLSYFGAMNQSELDPKAGQTKRQNIVMADDPNFDPVASILQFDMKLFWDADQIFGTQDDTQKLSNVTPLGSQDMSFRLPASSHSGSYLLPPDLGFDTPLNGAHLPSHRIDEDLDPFGGSGLEIDENGNVLGFIENTRAELPPLHRMGEDEANNMHHQLLDADADFQMTKDRGEPNVLIMGEQPLPSDAEAFPAATKSNKRPNSALPPSSELDRLSNAPLNKRRHAKRPKKMPTLWDDETQISRIDLKSWQTDYLARMEAERTEEAIKRLRRGPTAAQSKAYAEHLVWGRGLFDCGVALYPELDGPNGESPRNVRQNTQDDDDVETGPPRNEDAIEKGMEHPPSMGDQHSSMVAPWSRPGSAVPPGSSIRGSAQKRPLSRPVSRTGSAIAPIERHSVPHLPSEDFGGFGSLPAAFSDPHEDIELNGESRPANFVDANVLDWVKTTAAAHTPDSRGRQWFDFEEAINSQKQASKQVAAEAFLNILTLATRAKIEVQQKGVEEMELFGAIHVGVAMG</sequence>
<feature type="region of interest" description="Disordered" evidence="3">
    <location>
        <begin position="278"/>
        <end position="324"/>
    </location>
</feature>
<evidence type="ECO:0000259" key="4">
    <source>
        <dbReference type="Pfam" id="PF04825"/>
    </source>
</evidence>
<comment type="subcellular location">
    <subcellularLocation>
        <location evidence="1">Nucleus</location>
    </subcellularLocation>
</comment>
<organism evidence="5 6">
    <name type="scientific">Emericellopsis cladophorae</name>
    <dbReference type="NCBI Taxonomy" id="2686198"/>
    <lineage>
        <taxon>Eukaryota</taxon>
        <taxon>Fungi</taxon>
        <taxon>Dikarya</taxon>
        <taxon>Ascomycota</taxon>
        <taxon>Pezizomycotina</taxon>
        <taxon>Sordariomycetes</taxon>
        <taxon>Hypocreomycetidae</taxon>
        <taxon>Hypocreales</taxon>
        <taxon>Bionectriaceae</taxon>
        <taxon>Emericellopsis</taxon>
    </lineage>
</organism>
<feature type="region of interest" description="Disordered" evidence="3">
    <location>
        <begin position="394"/>
        <end position="487"/>
    </location>
</feature>
<accession>A0A9Q0BFQ9</accession>
<dbReference type="PANTHER" id="PTHR12585:SF70">
    <property type="entry name" value="RAD21_REC8 N TERMINAL DOMAIN PROTEIN (AFU_ORTHOLOGUE AFUA_6G02900)"/>
    <property type="match status" value="1"/>
</dbReference>
<name>A0A9Q0BFQ9_9HYPO</name>
<feature type="domain" description="Rad21/Rec8-like protein N-terminal" evidence="4">
    <location>
        <begin position="1"/>
        <end position="113"/>
    </location>
</feature>
<keyword evidence="2" id="KW-0539">Nucleus</keyword>
<dbReference type="RefSeq" id="XP_051363410.1">
    <property type="nucleotide sequence ID" value="XM_051505063.1"/>
</dbReference>
<evidence type="ECO:0000313" key="6">
    <source>
        <dbReference type="Proteomes" id="UP001055219"/>
    </source>
</evidence>
<dbReference type="EMBL" id="JAGIXG020000012">
    <property type="protein sequence ID" value="KAI6782554.1"/>
    <property type="molecule type" value="Genomic_DNA"/>
</dbReference>
<dbReference type="GO" id="GO:0007064">
    <property type="term" value="P:mitotic sister chromatid cohesion"/>
    <property type="evidence" value="ECO:0007669"/>
    <property type="project" value="TreeGrafter"/>
</dbReference>
<dbReference type="OrthoDB" id="5427633at2759"/>
<evidence type="ECO:0000313" key="5">
    <source>
        <dbReference type="EMBL" id="KAI6782554.1"/>
    </source>
</evidence>
<dbReference type="Pfam" id="PF04825">
    <property type="entry name" value="Rad21_Rec8_N"/>
    <property type="match status" value="1"/>
</dbReference>
<gene>
    <name evidence="5" type="ORF">J7T54_003565</name>
</gene>
<dbReference type="GeneID" id="75830064"/>
<evidence type="ECO:0000256" key="3">
    <source>
        <dbReference type="SAM" id="MobiDB-lite"/>
    </source>
</evidence>
<dbReference type="InterPro" id="IPR006910">
    <property type="entry name" value="Rad21_Rec8_N"/>
</dbReference>
<dbReference type="Proteomes" id="UP001055219">
    <property type="component" value="Unassembled WGS sequence"/>
</dbReference>
<evidence type="ECO:0000256" key="2">
    <source>
        <dbReference type="ARBA" id="ARBA00023242"/>
    </source>
</evidence>
<dbReference type="PANTHER" id="PTHR12585">
    <property type="entry name" value="SCC1 / RAD21 FAMILY MEMBER"/>
    <property type="match status" value="1"/>
</dbReference>
<dbReference type="GO" id="GO:0005634">
    <property type="term" value="C:nucleus"/>
    <property type="evidence" value="ECO:0007669"/>
    <property type="project" value="UniProtKB-SubCell"/>
</dbReference>
<feature type="compositionally biased region" description="Basic and acidic residues" evidence="3">
    <location>
        <begin position="420"/>
        <end position="430"/>
    </location>
</feature>
<feature type="compositionally biased region" description="Basic residues" evidence="3">
    <location>
        <begin position="311"/>
        <end position="321"/>
    </location>
</feature>
<dbReference type="AlphaFoldDB" id="A0A9Q0BFQ9"/>
<dbReference type="InterPro" id="IPR039781">
    <property type="entry name" value="Rad21/Rec8-like"/>
</dbReference>
<dbReference type="CDD" id="cd21789">
    <property type="entry name" value="Rad21_Rec8_M_SpRec8p-like"/>
    <property type="match status" value="1"/>
</dbReference>
<dbReference type="GO" id="GO:0030892">
    <property type="term" value="C:mitotic cohesin complex"/>
    <property type="evidence" value="ECO:0007669"/>
    <property type="project" value="TreeGrafter"/>
</dbReference>
<proteinExistence type="predicted"/>
<dbReference type="GO" id="GO:0003682">
    <property type="term" value="F:chromatin binding"/>
    <property type="evidence" value="ECO:0007669"/>
    <property type="project" value="TreeGrafter"/>
</dbReference>
<reference evidence="5" key="2">
    <citation type="submission" date="2022-07" db="EMBL/GenBank/DDBJ databases">
        <authorList>
            <person name="Goncalves M.F.M."/>
            <person name="Hilario S."/>
            <person name="Van De Peer Y."/>
            <person name="Esteves A.C."/>
            <person name="Alves A."/>
        </authorList>
    </citation>
    <scope>NUCLEOTIDE SEQUENCE</scope>
    <source>
        <strain evidence="5">MUM 19.33</strain>
    </source>
</reference>
<reference evidence="5" key="1">
    <citation type="journal article" date="2021" name="J Fungi (Basel)">
        <title>Genomic and Metabolomic Analyses of the Marine Fungus Emericellopsis cladophorae: Insights into Saltwater Adaptability Mechanisms and Its Biosynthetic Potential.</title>
        <authorList>
            <person name="Goncalves M.F.M."/>
            <person name="Hilario S."/>
            <person name="Van de Peer Y."/>
            <person name="Esteves A.C."/>
            <person name="Alves A."/>
        </authorList>
    </citation>
    <scope>NUCLEOTIDE SEQUENCE</scope>
    <source>
        <strain evidence="5">MUM 19.33</strain>
    </source>
</reference>
<keyword evidence="6" id="KW-1185">Reference proteome</keyword>